<dbReference type="GO" id="GO:0072659">
    <property type="term" value="P:protein localization to plasma membrane"/>
    <property type="evidence" value="ECO:0007669"/>
    <property type="project" value="TreeGrafter"/>
</dbReference>
<dbReference type="AlphaFoldDB" id="A0A814RNN3"/>
<evidence type="ECO:0000256" key="1">
    <source>
        <dbReference type="ARBA" id="ARBA00022737"/>
    </source>
</evidence>
<dbReference type="Proteomes" id="UP000677228">
    <property type="component" value="Unassembled WGS sequence"/>
</dbReference>
<sequence>MSSDERDYENEPHPRLCHLRRWNDFVGYGFNLHCEKSKPGQFIGKVDPNSPAEAAGLREHDRIIEVNFVNIGNENHKQVVTRIKEGVSRDGTKYPDEVILLVLDTDADDYYKNRNIVVRSNDSNVKKMETPQKSHENNTGLSSHFNTKSSESSLLNSNPMKKTVTPIQHDSPPSPDDHDTNNHYKQPSLTRIPQEQYKPPAFTSLTQRTDENVKVPSPKPSYEHSRSSPVGSNYRQQSGNNTILPELAAEFREQLKAANKRDKDPRKQQQQMSMRDKHELIERL</sequence>
<protein>
    <recommendedName>
        <fullName evidence="3">PDZ domain-containing protein</fullName>
    </recommendedName>
</protein>
<dbReference type="InterPro" id="IPR036034">
    <property type="entry name" value="PDZ_sf"/>
</dbReference>
<evidence type="ECO:0000313" key="8">
    <source>
        <dbReference type="Proteomes" id="UP000663829"/>
    </source>
</evidence>
<dbReference type="InterPro" id="IPR001478">
    <property type="entry name" value="PDZ"/>
</dbReference>
<dbReference type="EMBL" id="CAJOBA010052346">
    <property type="protein sequence ID" value="CAF4253922.1"/>
    <property type="molecule type" value="Genomic_DNA"/>
</dbReference>
<dbReference type="EMBL" id="CAJOBC010006427">
    <property type="protein sequence ID" value="CAF3898689.1"/>
    <property type="molecule type" value="Genomic_DNA"/>
</dbReference>
<organism evidence="4 8">
    <name type="scientific">Didymodactylos carnosus</name>
    <dbReference type="NCBI Taxonomy" id="1234261"/>
    <lineage>
        <taxon>Eukaryota</taxon>
        <taxon>Metazoa</taxon>
        <taxon>Spiralia</taxon>
        <taxon>Gnathifera</taxon>
        <taxon>Rotifera</taxon>
        <taxon>Eurotatoria</taxon>
        <taxon>Bdelloidea</taxon>
        <taxon>Philodinida</taxon>
        <taxon>Philodinidae</taxon>
        <taxon>Didymodactylos</taxon>
    </lineage>
</organism>
<dbReference type="Proteomes" id="UP000663829">
    <property type="component" value="Unassembled WGS sequence"/>
</dbReference>
<dbReference type="GO" id="GO:0043495">
    <property type="term" value="F:protein-membrane adaptor activity"/>
    <property type="evidence" value="ECO:0007669"/>
    <property type="project" value="TreeGrafter"/>
</dbReference>
<evidence type="ECO:0000313" key="5">
    <source>
        <dbReference type="EMBL" id="CAF1460562.1"/>
    </source>
</evidence>
<dbReference type="GO" id="GO:0016324">
    <property type="term" value="C:apical plasma membrane"/>
    <property type="evidence" value="ECO:0007669"/>
    <property type="project" value="TreeGrafter"/>
</dbReference>
<gene>
    <name evidence="4" type="ORF">GPM918_LOCUS20393</name>
    <name evidence="5" type="ORF">OVA965_LOCUS35220</name>
    <name evidence="6" type="ORF">SRO942_LOCUS20387</name>
    <name evidence="7" type="ORF">TMI583_LOCUS36182</name>
</gene>
<dbReference type="SUPFAM" id="SSF50156">
    <property type="entry name" value="PDZ domain-like"/>
    <property type="match status" value="1"/>
</dbReference>
<accession>A0A814RNN3</accession>
<feature type="region of interest" description="Disordered" evidence="2">
    <location>
        <begin position="255"/>
        <end position="284"/>
    </location>
</feature>
<dbReference type="PROSITE" id="PS50106">
    <property type="entry name" value="PDZ"/>
    <property type="match status" value="1"/>
</dbReference>
<dbReference type="PANTHER" id="PTHR14191">
    <property type="entry name" value="PDZ DOMAIN CONTAINING PROTEIN"/>
    <property type="match status" value="1"/>
</dbReference>
<dbReference type="Pfam" id="PF00595">
    <property type="entry name" value="PDZ"/>
    <property type="match status" value="1"/>
</dbReference>
<feature type="compositionally biased region" description="Polar residues" evidence="2">
    <location>
        <begin position="137"/>
        <end position="168"/>
    </location>
</feature>
<dbReference type="Proteomes" id="UP000681722">
    <property type="component" value="Unassembled WGS sequence"/>
</dbReference>
<feature type="compositionally biased region" description="Basic and acidic residues" evidence="2">
    <location>
        <begin position="124"/>
        <end position="136"/>
    </location>
</feature>
<dbReference type="OrthoDB" id="10007415at2759"/>
<dbReference type="EMBL" id="CAJNOK010030482">
    <property type="protein sequence ID" value="CAF1460562.1"/>
    <property type="molecule type" value="Genomic_DNA"/>
</dbReference>
<dbReference type="Proteomes" id="UP000682733">
    <property type="component" value="Unassembled WGS sequence"/>
</dbReference>
<dbReference type="InterPro" id="IPR051067">
    <property type="entry name" value="NHER"/>
</dbReference>
<dbReference type="CDD" id="cd06768">
    <property type="entry name" value="PDZ_NHERF-like"/>
    <property type="match status" value="1"/>
</dbReference>
<comment type="caution">
    <text evidence="4">The sequence shown here is derived from an EMBL/GenBank/DDBJ whole genome shotgun (WGS) entry which is preliminary data.</text>
</comment>
<evidence type="ECO:0000313" key="6">
    <source>
        <dbReference type="EMBL" id="CAF3898689.1"/>
    </source>
</evidence>
<feature type="domain" description="PDZ" evidence="3">
    <location>
        <begin position="16"/>
        <end position="85"/>
    </location>
</feature>
<evidence type="ECO:0000259" key="3">
    <source>
        <dbReference type="PROSITE" id="PS50106"/>
    </source>
</evidence>
<evidence type="ECO:0000313" key="7">
    <source>
        <dbReference type="EMBL" id="CAF4253922.1"/>
    </source>
</evidence>
<feature type="compositionally biased region" description="Polar residues" evidence="2">
    <location>
        <begin position="227"/>
        <end position="241"/>
    </location>
</feature>
<evidence type="ECO:0000313" key="4">
    <source>
        <dbReference type="EMBL" id="CAF1135047.1"/>
    </source>
</evidence>
<dbReference type="Gene3D" id="2.30.42.10">
    <property type="match status" value="1"/>
</dbReference>
<dbReference type="EMBL" id="CAJNOQ010006429">
    <property type="protein sequence ID" value="CAF1135047.1"/>
    <property type="molecule type" value="Genomic_DNA"/>
</dbReference>
<feature type="compositionally biased region" description="Basic and acidic residues" evidence="2">
    <location>
        <begin position="255"/>
        <end position="267"/>
    </location>
</feature>
<reference evidence="4" key="1">
    <citation type="submission" date="2021-02" db="EMBL/GenBank/DDBJ databases">
        <authorList>
            <person name="Nowell W R."/>
        </authorList>
    </citation>
    <scope>NUCLEOTIDE SEQUENCE</scope>
</reference>
<keyword evidence="8" id="KW-1185">Reference proteome</keyword>
<evidence type="ECO:0000256" key="2">
    <source>
        <dbReference type="SAM" id="MobiDB-lite"/>
    </source>
</evidence>
<dbReference type="SMART" id="SM00228">
    <property type="entry name" value="PDZ"/>
    <property type="match status" value="1"/>
</dbReference>
<feature type="compositionally biased region" description="Polar residues" evidence="2">
    <location>
        <begin position="183"/>
        <end position="193"/>
    </location>
</feature>
<keyword evidence="1" id="KW-0677">Repeat</keyword>
<feature type="region of interest" description="Disordered" evidence="2">
    <location>
        <begin position="122"/>
        <end position="241"/>
    </location>
</feature>
<feature type="compositionally biased region" description="Basic and acidic residues" evidence="2">
    <location>
        <begin position="274"/>
        <end position="284"/>
    </location>
</feature>
<dbReference type="PANTHER" id="PTHR14191:SF28">
    <property type="entry name" value="GH04176P-RELATED"/>
    <property type="match status" value="1"/>
</dbReference>
<proteinExistence type="predicted"/>
<name>A0A814RNN3_9BILA</name>